<accession>A0A100IJZ6</accession>
<feature type="region of interest" description="Disordered" evidence="1">
    <location>
        <begin position="1"/>
        <end position="52"/>
    </location>
</feature>
<gene>
    <name evidence="3" type="ORF">ABL_05292</name>
</gene>
<protein>
    <submittedName>
        <fullName evidence="3">CRAL/TRIO domain protein</fullName>
    </submittedName>
</protein>
<dbReference type="CDD" id="cd00170">
    <property type="entry name" value="SEC14"/>
    <property type="match status" value="1"/>
</dbReference>
<dbReference type="PaxDb" id="5061-CADANGAP00011336"/>
<dbReference type="PROSITE" id="PS50191">
    <property type="entry name" value="CRAL_TRIO"/>
    <property type="match status" value="1"/>
</dbReference>
<evidence type="ECO:0000256" key="1">
    <source>
        <dbReference type="SAM" id="MobiDB-lite"/>
    </source>
</evidence>
<proteinExistence type="predicted"/>
<organism evidence="3 4">
    <name type="scientific">Aspergillus niger</name>
    <dbReference type="NCBI Taxonomy" id="5061"/>
    <lineage>
        <taxon>Eukaryota</taxon>
        <taxon>Fungi</taxon>
        <taxon>Dikarya</taxon>
        <taxon>Ascomycota</taxon>
        <taxon>Pezizomycotina</taxon>
        <taxon>Eurotiomycetes</taxon>
        <taxon>Eurotiomycetidae</taxon>
        <taxon>Eurotiales</taxon>
        <taxon>Aspergillaceae</taxon>
        <taxon>Aspergillus</taxon>
        <taxon>Aspergillus subgen. Circumdati</taxon>
    </lineage>
</organism>
<dbReference type="VEuPathDB" id="FungiDB:An14g06210"/>
<dbReference type="PANTHER" id="PTHR45824">
    <property type="entry name" value="GH16843P"/>
    <property type="match status" value="1"/>
</dbReference>
<dbReference type="InterPro" id="IPR011074">
    <property type="entry name" value="CRAL/TRIO_N_dom"/>
</dbReference>
<dbReference type="VEuPathDB" id="FungiDB:M747DRAFT_291377"/>
<dbReference type="GO" id="GO:0071944">
    <property type="term" value="C:cell periphery"/>
    <property type="evidence" value="ECO:0007669"/>
    <property type="project" value="UniProtKB-ARBA"/>
</dbReference>
<dbReference type="AlphaFoldDB" id="A0A100IJZ6"/>
<feature type="region of interest" description="Disordered" evidence="1">
    <location>
        <begin position="369"/>
        <end position="389"/>
    </location>
</feature>
<dbReference type="InterPro" id="IPR052578">
    <property type="entry name" value="PI_Transfer_CRAL-TRIO"/>
</dbReference>
<dbReference type="Pfam" id="PF03765">
    <property type="entry name" value="CRAL_TRIO_N"/>
    <property type="match status" value="1"/>
</dbReference>
<feature type="compositionally biased region" description="Pro residues" evidence="1">
    <location>
        <begin position="1"/>
        <end position="10"/>
    </location>
</feature>
<dbReference type="SMART" id="SM01100">
    <property type="entry name" value="CRAL_TRIO_N"/>
    <property type="match status" value="1"/>
</dbReference>
<dbReference type="FunFam" id="3.40.525.10:FF:000013">
    <property type="entry name" value="Phosphatidylinositol transfer protein PDR16"/>
    <property type="match status" value="1"/>
</dbReference>
<feature type="region of interest" description="Disordered" evidence="1">
    <location>
        <begin position="74"/>
        <end position="97"/>
    </location>
</feature>
<dbReference type="Proteomes" id="UP000068243">
    <property type="component" value="Unassembled WGS sequence"/>
</dbReference>
<dbReference type="OMA" id="DIHARPC"/>
<feature type="compositionally biased region" description="Low complexity" evidence="1">
    <location>
        <begin position="11"/>
        <end position="27"/>
    </location>
</feature>
<dbReference type="GO" id="GO:0008526">
    <property type="term" value="F:phosphatidylinositol transfer activity"/>
    <property type="evidence" value="ECO:0007669"/>
    <property type="project" value="TreeGrafter"/>
</dbReference>
<name>A0A100IJZ6_ASPNG</name>
<feature type="compositionally biased region" description="Low complexity" evidence="1">
    <location>
        <begin position="33"/>
        <end position="43"/>
    </location>
</feature>
<evidence type="ECO:0000313" key="3">
    <source>
        <dbReference type="EMBL" id="GAQ42631.1"/>
    </source>
</evidence>
<dbReference type="PANTHER" id="PTHR45824:SF29">
    <property type="entry name" value="GH16843P"/>
    <property type="match status" value="1"/>
</dbReference>
<dbReference type="InterPro" id="IPR036865">
    <property type="entry name" value="CRAL-TRIO_dom_sf"/>
</dbReference>
<feature type="domain" description="CRAL-TRIO" evidence="2">
    <location>
        <begin position="176"/>
        <end position="329"/>
    </location>
</feature>
<dbReference type="SUPFAM" id="SSF46938">
    <property type="entry name" value="CRAL/TRIO N-terminal domain"/>
    <property type="match status" value="1"/>
</dbReference>
<dbReference type="OrthoDB" id="75724at2759"/>
<dbReference type="SMART" id="SM00516">
    <property type="entry name" value="SEC14"/>
    <property type="match status" value="1"/>
</dbReference>
<sequence>MSAPSNPPAAAPADNIPAVDASQTTPSDPSPSSPAEIAATPESTTKPAESTDLAKQIEEFESQLPLSAADGLIQKPFPRPLESAKPTPPAELTSDQQAKYKDVLKAVSEWTTVPTTSAKNSPTAPITDDERMFLTRECLLRYLRATKWNVSEAIARLQRTLTWRREYGVEKLTAEYISVENETGKQVILGYDIHGRPCLYLLPSNQNTETSDRQIQHLVFMLERVIDLMGPDQETLALIVNYKETKSGQNASIGQAKQTLNFLQNHYPERMGRALVINMPFMILGFFKIITPFIDPLTRQKLKFNEDLGQHVPPGQLMKSMGGEVEFRYDHSIYWPTLNKLADQRRAAYKERWIQGGKRVGEIENYLKTGTSPSLSQTEGANGGAQPTA</sequence>
<dbReference type="VEuPathDB" id="FungiDB:ASPNIDRAFT2_1141758"/>
<evidence type="ECO:0000313" key="4">
    <source>
        <dbReference type="Proteomes" id="UP000068243"/>
    </source>
</evidence>
<dbReference type="InterPro" id="IPR036273">
    <property type="entry name" value="CRAL/TRIO_N_dom_sf"/>
</dbReference>
<dbReference type="EMBL" id="BCMY01000008">
    <property type="protein sequence ID" value="GAQ42631.1"/>
    <property type="molecule type" value="Genomic_DNA"/>
</dbReference>
<reference evidence="4" key="1">
    <citation type="journal article" date="2016" name="Genome Announc.">
        <title>Draft genome sequence of Aspergillus niger strain An76.</title>
        <authorList>
            <person name="Gong W."/>
            <person name="Cheng Z."/>
            <person name="Zhang H."/>
            <person name="Liu L."/>
            <person name="Gao P."/>
            <person name="Wang L."/>
        </authorList>
    </citation>
    <scope>NUCLEOTIDE SEQUENCE [LARGE SCALE GENOMIC DNA]</scope>
    <source>
        <strain evidence="4">An76</strain>
    </source>
</reference>
<dbReference type="SUPFAM" id="SSF52087">
    <property type="entry name" value="CRAL/TRIO domain"/>
    <property type="match status" value="1"/>
</dbReference>
<dbReference type="InterPro" id="IPR001251">
    <property type="entry name" value="CRAL-TRIO_dom"/>
</dbReference>
<evidence type="ECO:0000259" key="2">
    <source>
        <dbReference type="PROSITE" id="PS50191"/>
    </source>
</evidence>
<dbReference type="VEuPathDB" id="FungiDB:ATCC64974_5040"/>
<dbReference type="GO" id="GO:0008289">
    <property type="term" value="F:lipid binding"/>
    <property type="evidence" value="ECO:0007669"/>
    <property type="project" value="UniProtKB-ARBA"/>
</dbReference>
<comment type="caution">
    <text evidence="3">The sequence shown here is derived from an EMBL/GenBank/DDBJ whole genome shotgun (WGS) entry which is preliminary data.</text>
</comment>
<dbReference type="Gene3D" id="3.40.525.10">
    <property type="entry name" value="CRAL-TRIO lipid binding domain"/>
    <property type="match status" value="1"/>
</dbReference>
<dbReference type="Pfam" id="PF00650">
    <property type="entry name" value="CRAL_TRIO"/>
    <property type="match status" value="1"/>
</dbReference>